<keyword evidence="1 6" id="KW-0479">Metal-binding</keyword>
<dbReference type="InterPro" id="IPR019591">
    <property type="entry name" value="Mrp/NBP35_ATP-bd"/>
</dbReference>
<protein>
    <recommendedName>
        <fullName evidence="6">Iron-sulfur cluster carrier protein</fullName>
    </recommendedName>
</protein>
<accession>A0A7U6GEM1</accession>
<evidence type="ECO:0000313" key="7">
    <source>
        <dbReference type="EMBL" id="BAL80951.1"/>
    </source>
</evidence>
<comment type="subunit">
    <text evidence="6">Homodimer.</text>
</comment>
<keyword evidence="2 6" id="KW-0547">Nucleotide-binding</keyword>
<dbReference type="InterPro" id="IPR033756">
    <property type="entry name" value="YlxH/NBP35"/>
</dbReference>
<dbReference type="SUPFAM" id="SSF52540">
    <property type="entry name" value="P-loop containing nucleoside triphosphate hydrolases"/>
    <property type="match status" value="1"/>
</dbReference>
<keyword evidence="3 6" id="KW-0067">ATP-binding</keyword>
<dbReference type="InterPro" id="IPR034904">
    <property type="entry name" value="FSCA_dom_sf"/>
</dbReference>
<dbReference type="GO" id="GO:0051539">
    <property type="term" value="F:4 iron, 4 sulfur cluster binding"/>
    <property type="evidence" value="ECO:0007669"/>
    <property type="project" value="TreeGrafter"/>
</dbReference>
<dbReference type="CDD" id="cd02037">
    <property type="entry name" value="Mrp_NBP35"/>
    <property type="match status" value="1"/>
</dbReference>
<evidence type="ECO:0000256" key="3">
    <source>
        <dbReference type="ARBA" id="ARBA00022840"/>
    </source>
</evidence>
<dbReference type="Gene3D" id="3.40.50.300">
    <property type="entry name" value="P-loop containing nucleotide triphosphate hydrolases"/>
    <property type="match status" value="1"/>
</dbReference>
<keyword evidence="5 6" id="KW-0411">Iron-sulfur</keyword>
<reference evidence="7 8" key="1">
    <citation type="submission" date="2011-01" db="EMBL/GenBank/DDBJ databases">
        <title>Whole genome sequence of Caldisericum exile AZM16c01.</title>
        <authorList>
            <person name="Narita-Yamada S."/>
            <person name="Kawakoshi A."/>
            <person name="Nakamura S."/>
            <person name="Sasagawa M."/>
            <person name="Fukada J."/>
            <person name="Sekine M."/>
            <person name="Kato Y."/>
            <person name="Fukai R."/>
            <person name="Sasaki K."/>
            <person name="Hanamaki A."/>
            <person name="Narita H."/>
            <person name="Konno Y."/>
            <person name="Mori K."/>
            <person name="Yamazaki S."/>
            <person name="Suzuki K."/>
            <person name="Fujita N."/>
        </authorList>
    </citation>
    <scope>NUCLEOTIDE SEQUENCE [LARGE SCALE GENOMIC DNA]</scope>
    <source>
        <strain evidence="8">DSM 21853 / NBRC 104410 / AZM16c01</strain>
    </source>
</reference>
<evidence type="ECO:0000256" key="5">
    <source>
        <dbReference type="ARBA" id="ARBA00023014"/>
    </source>
</evidence>
<dbReference type="AlphaFoldDB" id="A0A7U6GEM1"/>
<evidence type="ECO:0000256" key="2">
    <source>
        <dbReference type="ARBA" id="ARBA00022741"/>
    </source>
</evidence>
<dbReference type="OrthoDB" id="9809679at2"/>
<comment type="function">
    <text evidence="6">Binds and transfers iron-sulfur (Fe-S) clusters to target apoproteins. Can hydrolyze ATP.</text>
</comment>
<dbReference type="GO" id="GO:0016887">
    <property type="term" value="F:ATP hydrolysis activity"/>
    <property type="evidence" value="ECO:0007669"/>
    <property type="project" value="UniProtKB-UniRule"/>
</dbReference>
<dbReference type="GO" id="GO:0046872">
    <property type="term" value="F:metal ion binding"/>
    <property type="evidence" value="ECO:0007669"/>
    <property type="project" value="UniProtKB-KW"/>
</dbReference>
<dbReference type="FunFam" id="3.40.50.300:FF:001119">
    <property type="entry name" value="Iron-sulfur cluster carrier protein"/>
    <property type="match status" value="1"/>
</dbReference>
<dbReference type="HAMAP" id="MF_02040">
    <property type="entry name" value="Mrp_NBP35"/>
    <property type="match status" value="1"/>
</dbReference>
<dbReference type="InterPro" id="IPR027417">
    <property type="entry name" value="P-loop_NTPase"/>
</dbReference>
<dbReference type="RefSeq" id="WP_014453354.1">
    <property type="nucleotide sequence ID" value="NC_017096.1"/>
</dbReference>
<keyword evidence="8" id="KW-1185">Reference proteome</keyword>
<dbReference type="GO" id="GO:0140663">
    <property type="term" value="F:ATP-dependent FeS chaperone activity"/>
    <property type="evidence" value="ECO:0007669"/>
    <property type="project" value="InterPro"/>
</dbReference>
<dbReference type="SUPFAM" id="SSF117916">
    <property type="entry name" value="Fe-S cluster assembly (FSCA) domain-like"/>
    <property type="match status" value="1"/>
</dbReference>
<dbReference type="PANTHER" id="PTHR42961:SF2">
    <property type="entry name" value="IRON-SULFUR PROTEIN NUBPL"/>
    <property type="match status" value="1"/>
</dbReference>
<comment type="similarity">
    <text evidence="6">Belongs to the Mrp/NBP35 ATP-binding proteins family.</text>
</comment>
<evidence type="ECO:0000313" key="8">
    <source>
        <dbReference type="Proteomes" id="UP000004793"/>
    </source>
</evidence>
<evidence type="ECO:0000256" key="1">
    <source>
        <dbReference type="ARBA" id="ARBA00022723"/>
    </source>
</evidence>
<dbReference type="PANTHER" id="PTHR42961">
    <property type="entry name" value="IRON-SULFUR PROTEIN NUBPL"/>
    <property type="match status" value="1"/>
</dbReference>
<name>A0A7U6GEM1_CALEA</name>
<organism evidence="7 8">
    <name type="scientific">Caldisericum exile (strain DSM 21853 / NBRC 104410 / AZM16c01)</name>
    <dbReference type="NCBI Taxonomy" id="511051"/>
    <lineage>
        <taxon>Bacteria</taxon>
        <taxon>Pseudomonadati</taxon>
        <taxon>Caldisericota/Cryosericota group</taxon>
        <taxon>Caldisericota</taxon>
        <taxon>Caldisericia</taxon>
        <taxon>Caldisericales</taxon>
        <taxon>Caldisericaceae</taxon>
        <taxon>Caldisericum</taxon>
    </lineage>
</organism>
<keyword evidence="4 6" id="KW-0408">Iron</keyword>
<dbReference type="EMBL" id="AP012051">
    <property type="protein sequence ID" value="BAL80951.1"/>
    <property type="molecule type" value="Genomic_DNA"/>
</dbReference>
<dbReference type="KEGG" id="cex:CSE_08250"/>
<proteinExistence type="inferred from homology"/>
<gene>
    <name evidence="7" type="ordered locus">CSE_08250</name>
</gene>
<dbReference type="InterPro" id="IPR044304">
    <property type="entry name" value="NUBPL-like"/>
</dbReference>
<keyword evidence="6" id="KW-0378">Hydrolase</keyword>
<evidence type="ECO:0000256" key="6">
    <source>
        <dbReference type="HAMAP-Rule" id="MF_02040"/>
    </source>
</evidence>
<evidence type="ECO:0000256" key="4">
    <source>
        <dbReference type="ARBA" id="ARBA00023004"/>
    </source>
</evidence>
<dbReference type="Pfam" id="PF10609">
    <property type="entry name" value="ParA"/>
    <property type="match status" value="1"/>
</dbReference>
<sequence length="334" mass="36496">MPILQTQVIDVLKTTYVPKLKKLLLNIGSIDGVEVIGNKVNVALRLNPLDEETLEQLKQIIIQRLTRLGAEVVDFEITFKETPKIKHIIAIGSGKGGVGKSTVTTNLAVALANLSYKVGIMDADIYGPNIPKMFGAEQELPKVTETRKMIPIEKFGVKLISIGFLIEDPSTPVIWRGPLVTKALEQLYEDVEWGELDFLFVDLPPGTGDVALTIAQTLPTQYGIIVTTPQSVSVLDASKALNMFKQMNIEVLGIIENMAYFKCPHCGVKTEIFGAGGGKKLAENNDVPFLGSVPLEVQVREGGDNGIPSFFIEGNSEVKDAFTKISNEILKFIK</sequence>
<feature type="binding site" evidence="6">
    <location>
        <begin position="94"/>
        <end position="101"/>
    </location>
    <ligand>
        <name>ATP</name>
        <dbReference type="ChEBI" id="CHEBI:30616"/>
    </ligand>
</feature>
<dbReference type="Proteomes" id="UP000004793">
    <property type="component" value="Chromosome"/>
</dbReference>
<dbReference type="GO" id="GO:0016226">
    <property type="term" value="P:iron-sulfur cluster assembly"/>
    <property type="evidence" value="ECO:0007669"/>
    <property type="project" value="InterPro"/>
</dbReference>
<dbReference type="GO" id="GO:0005524">
    <property type="term" value="F:ATP binding"/>
    <property type="evidence" value="ECO:0007669"/>
    <property type="project" value="UniProtKB-UniRule"/>
</dbReference>